<name>A0A3D8VE19_9BACI</name>
<feature type="coiled-coil region" evidence="5">
    <location>
        <begin position="178"/>
        <end position="212"/>
    </location>
</feature>
<feature type="domain" description="Fe/B12 periplasmic-binding" evidence="7">
    <location>
        <begin position="69"/>
        <end position="333"/>
    </location>
</feature>
<dbReference type="PANTHER" id="PTHR30532">
    <property type="entry name" value="IRON III DICITRATE-BINDING PERIPLASMIC PROTEIN"/>
    <property type="match status" value="1"/>
</dbReference>
<feature type="signal peptide" evidence="6">
    <location>
        <begin position="1"/>
        <end position="29"/>
    </location>
</feature>
<dbReference type="EMBL" id="QTLC01000073">
    <property type="protein sequence ID" value="RDY67657.1"/>
    <property type="molecule type" value="Genomic_DNA"/>
</dbReference>
<evidence type="ECO:0000256" key="4">
    <source>
        <dbReference type="ARBA" id="ARBA00022729"/>
    </source>
</evidence>
<comment type="similarity">
    <text evidence="2">Belongs to the bacterial solute-binding protein 8 family.</text>
</comment>
<dbReference type="InterPro" id="IPR051313">
    <property type="entry name" value="Bact_iron-sidero_bind"/>
</dbReference>
<protein>
    <recommendedName>
        <fullName evidence="7">Fe/B12 periplasmic-binding domain-containing protein</fullName>
    </recommendedName>
</protein>
<keyword evidence="3" id="KW-0813">Transport</keyword>
<evidence type="ECO:0000256" key="3">
    <source>
        <dbReference type="ARBA" id="ARBA00022448"/>
    </source>
</evidence>
<keyword evidence="4 6" id="KW-0732">Signal</keyword>
<keyword evidence="5" id="KW-0175">Coiled coil</keyword>
<comment type="caution">
    <text evidence="8">The sequence shown here is derived from an EMBL/GenBank/DDBJ whole genome shotgun (WGS) entry which is preliminary data.</text>
</comment>
<evidence type="ECO:0000256" key="2">
    <source>
        <dbReference type="ARBA" id="ARBA00008814"/>
    </source>
</evidence>
<dbReference type="Pfam" id="PF01497">
    <property type="entry name" value="Peripla_BP_2"/>
    <property type="match status" value="1"/>
</dbReference>
<sequence length="333" mass="37481">MRRLNMKLRTYAMFALLISVLLLVGCSDSEGSTDAQEEDTEKTEQATETEAKTISHLKGETEIPENVEKVVALRPSYFDHLLTIGVKPVGVTAQAQYGGDYIPYLADQLEGAEIVGSAAEVNLEKILELEPDLILVDDYTASEVYEDLEKIAPTVVLGASSDEERNDPDFWQQDLMKIAKIFDKEDVAKEKIADLEEKVAEANETITNMENNRLAFLRIREKVIQIYPETTHPMVSLLYNDLGFEPAELTDEKERGDLSMEVIPELGADHIFLQVDSSGGPENYSSIQDSNLWKDLEAVENENVLKTDFWIYKAWGAIGRTQMVEEAMEYVNE</sequence>
<dbReference type="GO" id="GO:0030288">
    <property type="term" value="C:outer membrane-bounded periplasmic space"/>
    <property type="evidence" value="ECO:0007669"/>
    <property type="project" value="TreeGrafter"/>
</dbReference>
<dbReference type="PROSITE" id="PS50983">
    <property type="entry name" value="FE_B12_PBP"/>
    <property type="match status" value="1"/>
</dbReference>
<dbReference type="InterPro" id="IPR002491">
    <property type="entry name" value="ABC_transptr_periplasmic_BD"/>
</dbReference>
<evidence type="ECO:0000259" key="7">
    <source>
        <dbReference type="PROSITE" id="PS50983"/>
    </source>
</evidence>
<dbReference type="AlphaFoldDB" id="A0A3D8VE19"/>
<dbReference type="Gene3D" id="3.40.50.1980">
    <property type="entry name" value="Nitrogenase molybdenum iron protein domain"/>
    <property type="match status" value="2"/>
</dbReference>
<reference evidence="8 9" key="1">
    <citation type="submission" date="2018-08" db="EMBL/GenBank/DDBJ databases">
        <title>Genome sequence of strict halophilic Halobacillus trueperi SS1 isolated from Lunsu, a salty water body of North West Himalayas.</title>
        <authorList>
            <person name="Gupta S."/>
            <person name="Sharma P."/>
            <person name="Dev K."/>
            <person name="Baumler D."/>
            <person name="Sourirajan A."/>
        </authorList>
    </citation>
    <scope>NUCLEOTIDE SEQUENCE [LARGE SCALE GENOMIC DNA]</scope>
    <source>
        <strain evidence="8 9">SS1</strain>
    </source>
</reference>
<evidence type="ECO:0000256" key="5">
    <source>
        <dbReference type="SAM" id="Coils"/>
    </source>
</evidence>
<evidence type="ECO:0000313" key="8">
    <source>
        <dbReference type="EMBL" id="RDY67657.1"/>
    </source>
</evidence>
<organism evidence="8 9">
    <name type="scientific">Halobacillus trueperi</name>
    <dbReference type="NCBI Taxonomy" id="156205"/>
    <lineage>
        <taxon>Bacteria</taxon>
        <taxon>Bacillati</taxon>
        <taxon>Bacillota</taxon>
        <taxon>Bacilli</taxon>
        <taxon>Bacillales</taxon>
        <taxon>Bacillaceae</taxon>
        <taxon>Halobacillus</taxon>
    </lineage>
</organism>
<dbReference type="GO" id="GO:0005886">
    <property type="term" value="C:plasma membrane"/>
    <property type="evidence" value="ECO:0007669"/>
    <property type="project" value="UniProtKB-SubCell"/>
</dbReference>
<gene>
    <name evidence="8" type="ORF">DXT76_19220</name>
</gene>
<accession>A0A3D8VE19</accession>
<dbReference type="GO" id="GO:1901678">
    <property type="term" value="P:iron coordination entity transport"/>
    <property type="evidence" value="ECO:0007669"/>
    <property type="project" value="UniProtKB-ARBA"/>
</dbReference>
<feature type="chain" id="PRO_5039533047" description="Fe/B12 periplasmic-binding domain-containing protein" evidence="6">
    <location>
        <begin position="30"/>
        <end position="333"/>
    </location>
</feature>
<evidence type="ECO:0000313" key="9">
    <source>
        <dbReference type="Proteomes" id="UP000257032"/>
    </source>
</evidence>
<dbReference type="SUPFAM" id="SSF53807">
    <property type="entry name" value="Helical backbone' metal receptor"/>
    <property type="match status" value="1"/>
</dbReference>
<dbReference type="Proteomes" id="UP000257032">
    <property type="component" value="Unassembled WGS sequence"/>
</dbReference>
<comment type="subcellular location">
    <subcellularLocation>
        <location evidence="1">Cell membrane</location>
        <topology evidence="1">Lipid-anchor</topology>
    </subcellularLocation>
</comment>
<proteinExistence type="inferred from homology"/>
<evidence type="ECO:0000256" key="1">
    <source>
        <dbReference type="ARBA" id="ARBA00004193"/>
    </source>
</evidence>
<evidence type="ECO:0000256" key="6">
    <source>
        <dbReference type="SAM" id="SignalP"/>
    </source>
</evidence>
<dbReference type="PROSITE" id="PS51257">
    <property type="entry name" value="PROKAR_LIPOPROTEIN"/>
    <property type="match status" value="1"/>
</dbReference>
<dbReference type="PANTHER" id="PTHR30532:SF29">
    <property type="entry name" value="FE(3+) DICITRATE-BINDING PERIPLASMIC PROTEIN"/>
    <property type="match status" value="1"/>
</dbReference>